<reference evidence="2 3" key="1">
    <citation type="journal article" date="2014" name="PLoS Genet.">
        <title>Phylogenetically driven sequencing of extremely halophilic archaea reveals strategies for static and dynamic osmo-response.</title>
        <authorList>
            <person name="Becker E.A."/>
            <person name="Seitzer P.M."/>
            <person name="Tritt A."/>
            <person name="Larsen D."/>
            <person name="Krusor M."/>
            <person name="Yao A.I."/>
            <person name="Wu D."/>
            <person name="Madern D."/>
            <person name="Eisen J.A."/>
            <person name="Darling A.E."/>
            <person name="Facciotti M.T."/>
        </authorList>
    </citation>
    <scope>NUCLEOTIDE SEQUENCE [LARGE SCALE GENOMIC DNA]</scope>
    <source>
        <strain evidence="2 3">DSM 12278</strain>
    </source>
</reference>
<dbReference type="EMBL" id="AOIO01000009">
    <property type="protein sequence ID" value="ELZ05235.1"/>
    <property type="molecule type" value="Genomic_DNA"/>
</dbReference>
<gene>
    <name evidence="2" type="ORF">C481_02927</name>
</gene>
<evidence type="ECO:0000313" key="2">
    <source>
        <dbReference type="EMBL" id="ELZ05235.1"/>
    </source>
</evidence>
<dbReference type="OrthoDB" id="161889at2157"/>
<keyword evidence="3" id="KW-1185">Reference proteome</keyword>
<evidence type="ECO:0000256" key="1">
    <source>
        <dbReference type="SAM" id="MobiDB-lite"/>
    </source>
</evidence>
<dbReference type="STRING" id="29540.C481_02927"/>
<name>M0B360_NATA1</name>
<dbReference type="Proteomes" id="UP000011554">
    <property type="component" value="Unassembled WGS sequence"/>
</dbReference>
<feature type="region of interest" description="Disordered" evidence="1">
    <location>
        <begin position="304"/>
        <end position="325"/>
    </location>
</feature>
<organism evidence="2 3">
    <name type="scientific">Natrialba asiatica (strain ATCC 700177 / DSM 12278 / JCM 9576 / FERM P-10747 / NBRC 102637 / 172P1)</name>
    <dbReference type="NCBI Taxonomy" id="29540"/>
    <lineage>
        <taxon>Archaea</taxon>
        <taxon>Methanobacteriati</taxon>
        <taxon>Methanobacteriota</taxon>
        <taxon>Stenosarchaea group</taxon>
        <taxon>Halobacteria</taxon>
        <taxon>Halobacteriales</taxon>
        <taxon>Natrialbaceae</taxon>
        <taxon>Natrialba</taxon>
    </lineage>
</organism>
<accession>M0B360</accession>
<protein>
    <submittedName>
        <fullName evidence="2">Uncharacterized protein</fullName>
    </submittedName>
</protein>
<dbReference type="AlphaFoldDB" id="M0B360"/>
<dbReference type="RefSeq" id="WP_006107387.1">
    <property type="nucleotide sequence ID" value="NZ_AOIO01000009.1"/>
</dbReference>
<dbReference type="PATRIC" id="fig|29540.5.peg.606"/>
<sequence length="325" mass="36702">MRIRSRRGLILGGLALGTAAWLHRSLRRSDSSSTDEFIDERHMRAFLVRRRIDPQHVDAIREAVSKAMFEDEPSALLSLDGATTASLFLNRDPTTPELVWYVELPRSTIADWDDPEATVSEAFPLTHDALDDTDDTVERELLVHAVNPLRPRTDVSDGVASQRITDAGGERTADIALVSVWFTAGLPERLADWFTDLTNRFKTGELNLGPIETWSVEMIDMENMYTETLFLERSATGYELLSYMEADEMQRVYDAYYDTWNPVARVSEIALNWALRDPSPILDYPLETDFELLAHAVTPNRPRRVSDLLGHHEGAGEPRDGDNLG</sequence>
<dbReference type="eggNOG" id="arCOG13472">
    <property type="taxonomic scope" value="Archaea"/>
</dbReference>
<comment type="caution">
    <text evidence="2">The sequence shown here is derived from an EMBL/GenBank/DDBJ whole genome shotgun (WGS) entry which is preliminary data.</text>
</comment>
<proteinExistence type="predicted"/>
<evidence type="ECO:0000313" key="3">
    <source>
        <dbReference type="Proteomes" id="UP000011554"/>
    </source>
</evidence>